<feature type="region of interest" description="Disordered" evidence="5">
    <location>
        <begin position="110"/>
        <end position="196"/>
    </location>
</feature>
<evidence type="ECO:0000256" key="4">
    <source>
        <dbReference type="ARBA" id="ARBA00023088"/>
    </source>
</evidence>
<keyword evidence="2" id="KW-0964">Secreted</keyword>
<evidence type="ECO:0000256" key="1">
    <source>
        <dbReference type="ARBA" id="ARBA00022512"/>
    </source>
</evidence>
<evidence type="ECO:0000313" key="7">
    <source>
        <dbReference type="EMBL" id="KXU14581.1"/>
    </source>
</evidence>
<dbReference type="InterPro" id="IPR019931">
    <property type="entry name" value="LPXTG_anchor"/>
</dbReference>
<evidence type="ECO:0000313" key="8">
    <source>
        <dbReference type="Proteomes" id="UP000072578"/>
    </source>
</evidence>
<comment type="caution">
    <text evidence="7">The sequence shown here is derived from an EMBL/GenBank/DDBJ whole genome shotgun (WGS) entry which is preliminary data.</text>
</comment>
<dbReference type="EMBL" id="LQZF01000042">
    <property type="protein sequence ID" value="KXU14581.1"/>
    <property type="molecule type" value="Genomic_DNA"/>
</dbReference>
<dbReference type="NCBIfam" id="TIGR01167">
    <property type="entry name" value="LPXTG_anchor"/>
    <property type="match status" value="1"/>
</dbReference>
<dbReference type="AlphaFoldDB" id="A0A139RIM1"/>
<dbReference type="Proteomes" id="UP000072578">
    <property type="component" value="Unassembled WGS sequence"/>
</dbReference>
<sequence length="223" mass="23876">MSDKTTGVVVAGLARDFATDLNLKVQKVTDQSLQGVKFDAYALHLVDKDKHEVQAKGVVLVRLPVSGEVAGVYYTASGEAVSFTNGQGTVEFTTSQLGHFAVVYKQVSKSQTPSVGEPGHKPQTPSVGEPGHKPQTPLTEGPGSQVQTPSTEKLDHKPQDAAVQKLDQKSVDTSKSEMKEVAAKQEAKDKLPETGTSKSEHLFFLASLSLAMSALFLAKRKED</sequence>
<dbReference type="PROSITE" id="PS50847">
    <property type="entry name" value="GRAM_POS_ANCHORING"/>
    <property type="match status" value="1"/>
</dbReference>
<protein>
    <submittedName>
        <fullName evidence="7">Putative large secreted protein</fullName>
    </submittedName>
</protein>
<feature type="domain" description="Gram-positive cocci surface proteins LPxTG" evidence="6">
    <location>
        <begin position="191"/>
        <end position="223"/>
    </location>
</feature>
<name>A0A139RIM1_9STRE</name>
<reference evidence="7 8" key="1">
    <citation type="submission" date="2016-01" db="EMBL/GenBank/DDBJ databases">
        <title>Highly variable Streptococcus oralis are common among viridans streptococci isolated from primates.</title>
        <authorList>
            <person name="Denapaite D."/>
            <person name="Rieger M."/>
            <person name="Koendgen S."/>
            <person name="Brueckner R."/>
            <person name="Ochigava I."/>
            <person name="Kappeler P."/>
            <person name="Maetz-Rensing K."/>
            <person name="Leendertz F."/>
            <person name="Hakenbeck R."/>
        </authorList>
    </citation>
    <scope>NUCLEOTIDE SEQUENCE [LARGE SCALE GENOMIC DNA]</scope>
    <source>
        <strain evidence="7 8">DD18</strain>
    </source>
</reference>
<evidence type="ECO:0000256" key="3">
    <source>
        <dbReference type="ARBA" id="ARBA00022729"/>
    </source>
</evidence>
<proteinExistence type="predicted"/>
<keyword evidence="3" id="KW-0732">Signal</keyword>
<keyword evidence="4" id="KW-0572">Peptidoglycan-anchor</keyword>
<gene>
    <name evidence="7" type="ORF">SINDD18_00376</name>
</gene>
<dbReference type="Pfam" id="PF00746">
    <property type="entry name" value="Gram_pos_anchor"/>
    <property type="match status" value="1"/>
</dbReference>
<dbReference type="PATRIC" id="fig|68892.8.peg.420"/>
<evidence type="ECO:0000256" key="2">
    <source>
        <dbReference type="ARBA" id="ARBA00022525"/>
    </source>
</evidence>
<evidence type="ECO:0000256" key="5">
    <source>
        <dbReference type="SAM" id="MobiDB-lite"/>
    </source>
</evidence>
<evidence type="ECO:0000259" key="6">
    <source>
        <dbReference type="PROSITE" id="PS50847"/>
    </source>
</evidence>
<keyword evidence="1" id="KW-0134">Cell wall</keyword>
<organism evidence="7 8">
    <name type="scientific">Streptococcus infantis</name>
    <dbReference type="NCBI Taxonomy" id="68892"/>
    <lineage>
        <taxon>Bacteria</taxon>
        <taxon>Bacillati</taxon>
        <taxon>Bacillota</taxon>
        <taxon>Bacilli</taxon>
        <taxon>Lactobacillales</taxon>
        <taxon>Streptococcaceae</taxon>
        <taxon>Streptococcus</taxon>
    </lineage>
</organism>
<accession>A0A139RIM1</accession>
<feature type="compositionally biased region" description="Polar residues" evidence="5">
    <location>
        <begin position="136"/>
        <end position="151"/>
    </location>
</feature>
<feature type="compositionally biased region" description="Basic and acidic residues" evidence="5">
    <location>
        <begin position="166"/>
        <end position="192"/>
    </location>
</feature>